<dbReference type="Gene3D" id="3.90.1150.30">
    <property type="match status" value="1"/>
</dbReference>
<dbReference type="Proteomes" id="UP000495940">
    <property type="component" value="Chromosome"/>
</dbReference>
<accession>A0A6G5RLP2</accession>
<evidence type="ECO:0008006" key="4">
    <source>
        <dbReference type="Google" id="ProtNLM"/>
    </source>
</evidence>
<dbReference type="RefSeq" id="WP_175435216.1">
    <property type="nucleotide sequence ID" value="NZ_CP021978.1"/>
</dbReference>
<organism evidence="2 3">
    <name type="scientific">Streptomyces hawaiiensis</name>
    <dbReference type="NCBI Taxonomy" id="67305"/>
    <lineage>
        <taxon>Bacteria</taxon>
        <taxon>Bacillati</taxon>
        <taxon>Actinomycetota</taxon>
        <taxon>Actinomycetes</taxon>
        <taxon>Kitasatosporales</taxon>
        <taxon>Streptomycetaceae</taxon>
        <taxon>Streptomyces</taxon>
    </lineage>
</organism>
<gene>
    <name evidence="2" type="ORF">CEB94_30880</name>
</gene>
<evidence type="ECO:0000256" key="1">
    <source>
        <dbReference type="SAM" id="MobiDB-lite"/>
    </source>
</evidence>
<name>A0A6G5RLP2_9ACTN</name>
<dbReference type="KEGG" id="shaw:CEB94_30880"/>
<protein>
    <recommendedName>
        <fullName evidence="4">MmcQ/YjbR family DNA-binding protein</fullName>
    </recommendedName>
</protein>
<proteinExistence type="predicted"/>
<dbReference type="InterPro" id="IPR058532">
    <property type="entry name" value="YjbR/MT2646/Rv2570-like"/>
</dbReference>
<dbReference type="SUPFAM" id="SSF142906">
    <property type="entry name" value="YjbR-like"/>
    <property type="match status" value="1"/>
</dbReference>
<evidence type="ECO:0000313" key="2">
    <source>
        <dbReference type="EMBL" id="QCD58749.1"/>
    </source>
</evidence>
<feature type="region of interest" description="Disordered" evidence="1">
    <location>
        <begin position="115"/>
        <end position="135"/>
    </location>
</feature>
<keyword evidence="3" id="KW-1185">Reference proteome</keyword>
<feature type="compositionally biased region" description="Basic and acidic residues" evidence="1">
    <location>
        <begin position="116"/>
        <end position="135"/>
    </location>
</feature>
<dbReference type="InterPro" id="IPR038056">
    <property type="entry name" value="YjbR-like_sf"/>
</dbReference>
<sequence>MATAQDVRTLALTLPRTEEALVRDQTKFRVGRIVYVALSRDERSMGFAFPREERVALIASEPEKYFMPVPSDERYNWVRVWLAPLDEDELTELVVGAWAMVVPKRLSADRLAQMEARARRDEPAAPVKEDGVGDD</sequence>
<dbReference type="Pfam" id="PF04237">
    <property type="entry name" value="YjbR"/>
    <property type="match status" value="1"/>
</dbReference>
<dbReference type="AlphaFoldDB" id="A0A6G5RLP2"/>
<reference evidence="2 3" key="1">
    <citation type="submission" date="2017-06" db="EMBL/GenBank/DDBJ databases">
        <title>Complete Genome Sequence of Streptomyces hawaiiensis NRRL 15010 and insights into acyldepsipeptides biosynthesis.</title>
        <authorList>
            <person name="Mariita R.M."/>
            <person name="Sello J.K."/>
        </authorList>
    </citation>
    <scope>NUCLEOTIDE SEQUENCE [LARGE SCALE GENOMIC DNA]</scope>
    <source>
        <strain evidence="2 3">ATCC 12236</strain>
    </source>
</reference>
<dbReference type="EMBL" id="CP021978">
    <property type="protein sequence ID" value="QCD58749.1"/>
    <property type="molecule type" value="Genomic_DNA"/>
</dbReference>
<evidence type="ECO:0000313" key="3">
    <source>
        <dbReference type="Proteomes" id="UP000495940"/>
    </source>
</evidence>